<dbReference type="OrthoDB" id="5418695at2759"/>
<organism evidence="3 4">
    <name type="scientific">Byssothecium circinans</name>
    <dbReference type="NCBI Taxonomy" id="147558"/>
    <lineage>
        <taxon>Eukaryota</taxon>
        <taxon>Fungi</taxon>
        <taxon>Dikarya</taxon>
        <taxon>Ascomycota</taxon>
        <taxon>Pezizomycotina</taxon>
        <taxon>Dothideomycetes</taxon>
        <taxon>Pleosporomycetidae</taxon>
        <taxon>Pleosporales</taxon>
        <taxon>Massarineae</taxon>
        <taxon>Massarinaceae</taxon>
        <taxon>Byssothecium</taxon>
    </lineage>
</organism>
<accession>A0A6A5UIC8</accession>
<evidence type="ECO:0000256" key="1">
    <source>
        <dbReference type="SAM" id="MobiDB-lite"/>
    </source>
</evidence>
<feature type="domain" description="RapZ C-terminal" evidence="2">
    <location>
        <begin position="258"/>
        <end position="351"/>
    </location>
</feature>
<name>A0A6A5UIC8_9PLEO</name>
<feature type="region of interest" description="Disordered" evidence="1">
    <location>
        <begin position="1"/>
        <end position="29"/>
    </location>
</feature>
<feature type="compositionally biased region" description="Basic and acidic residues" evidence="1">
    <location>
        <begin position="182"/>
        <end position="196"/>
    </location>
</feature>
<sequence>MHHHHRRHQRDEEDRRHPRGRSPQQGRWGAEAPFVQGFPMKVECQHHDFIERPTYLPPLPQQVRGSHRPPGIATVHGRSRPRAVVIPQPVRTVHVPHQVHLPTKHVHFELPHRDRERHRRQHAENERLSARRPNTPANVHQLPHRPSHHNLRRTTPHIHHIPRKPSLRDQGLRQHSSPSPSPHEHRPSPRDRDRIHRSPRQPDPPPRSSRPTVHILTYALKHTPTTTAALRILSDNLPPDTPHLYTIHAHKFTPPPERLCEQYSGVTSVIQEYVMRDARARKAVSRVVEDLLEWWRRERERARREGREGRMDVAVSVCCVLGTHRSVSVAEGIGREIERGKGGRGVRVRIVHVHRERGSREGF</sequence>
<dbReference type="AlphaFoldDB" id="A0A6A5UIC8"/>
<protein>
    <recommendedName>
        <fullName evidence="2">RapZ C-terminal domain-containing protein</fullName>
    </recommendedName>
</protein>
<dbReference type="Pfam" id="PF22740">
    <property type="entry name" value="PapZ_C"/>
    <property type="match status" value="1"/>
</dbReference>
<reference evidence="3" key="1">
    <citation type="journal article" date="2020" name="Stud. Mycol.">
        <title>101 Dothideomycetes genomes: a test case for predicting lifestyles and emergence of pathogens.</title>
        <authorList>
            <person name="Haridas S."/>
            <person name="Albert R."/>
            <person name="Binder M."/>
            <person name="Bloem J."/>
            <person name="Labutti K."/>
            <person name="Salamov A."/>
            <person name="Andreopoulos B."/>
            <person name="Baker S."/>
            <person name="Barry K."/>
            <person name="Bills G."/>
            <person name="Bluhm B."/>
            <person name="Cannon C."/>
            <person name="Castanera R."/>
            <person name="Culley D."/>
            <person name="Daum C."/>
            <person name="Ezra D."/>
            <person name="Gonzalez J."/>
            <person name="Henrissat B."/>
            <person name="Kuo A."/>
            <person name="Liang C."/>
            <person name="Lipzen A."/>
            <person name="Lutzoni F."/>
            <person name="Magnuson J."/>
            <person name="Mondo S."/>
            <person name="Nolan M."/>
            <person name="Ohm R."/>
            <person name="Pangilinan J."/>
            <person name="Park H.-J."/>
            <person name="Ramirez L."/>
            <person name="Alfaro M."/>
            <person name="Sun H."/>
            <person name="Tritt A."/>
            <person name="Yoshinaga Y."/>
            <person name="Zwiers L.-H."/>
            <person name="Turgeon B."/>
            <person name="Goodwin S."/>
            <person name="Spatafora J."/>
            <person name="Crous P."/>
            <person name="Grigoriev I."/>
        </authorList>
    </citation>
    <scope>NUCLEOTIDE SEQUENCE</scope>
    <source>
        <strain evidence="3">CBS 675.92</strain>
    </source>
</reference>
<evidence type="ECO:0000259" key="2">
    <source>
        <dbReference type="Pfam" id="PF22740"/>
    </source>
</evidence>
<evidence type="ECO:0000313" key="3">
    <source>
        <dbReference type="EMBL" id="KAF1963542.1"/>
    </source>
</evidence>
<feature type="compositionally biased region" description="Basic residues" evidence="1">
    <location>
        <begin position="142"/>
        <end position="165"/>
    </location>
</feature>
<proteinExistence type="predicted"/>
<dbReference type="InterPro" id="IPR053931">
    <property type="entry name" value="RapZ_C"/>
</dbReference>
<evidence type="ECO:0000313" key="4">
    <source>
        <dbReference type="Proteomes" id="UP000800035"/>
    </source>
</evidence>
<keyword evidence="4" id="KW-1185">Reference proteome</keyword>
<dbReference type="EMBL" id="ML976977">
    <property type="protein sequence ID" value="KAF1963542.1"/>
    <property type="molecule type" value="Genomic_DNA"/>
</dbReference>
<dbReference type="Proteomes" id="UP000800035">
    <property type="component" value="Unassembled WGS sequence"/>
</dbReference>
<feature type="region of interest" description="Disordered" evidence="1">
    <location>
        <begin position="104"/>
        <end position="212"/>
    </location>
</feature>
<gene>
    <name evidence="3" type="ORF">CC80DRAFT_541470</name>
</gene>